<evidence type="ECO:0000256" key="1">
    <source>
        <dbReference type="SAM" id="Phobius"/>
    </source>
</evidence>
<keyword evidence="3" id="KW-1185">Reference proteome</keyword>
<keyword evidence="1" id="KW-0812">Transmembrane</keyword>
<feature type="transmembrane region" description="Helical" evidence="1">
    <location>
        <begin position="7"/>
        <end position="24"/>
    </location>
</feature>
<name>A0A927C7I4_9BACL</name>
<keyword evidence="1" id="KW-1133">Transmembrane helix</keyword>
<protein>
    <submittedName>
        <fullName evidence="2">Uncharacterized protein</fullName>
    </submittedName>
</protein>
<evidence type="ECO:0000313" key="3">
    <source>
        <dbReference type="Proteomes" id="UP000639396"/>
    </source>
</evidence>
<gene>
    <name evidence="2" type="ORF">IDH45_12545</name>
</gene>
<keyword evidence="1" id="KW-0472">Membrane</keyword>
<proteinExistence type="predicted"/>
<dbReference type="RefSeq" id="WP_190928055.1">
    <property type="nucleotide sequence ID" value="NZ_JACXJA010000015.1"/>
</dbReference>
<accession>A0A927C7I4</accession>
<dbReference type="Proteomes" id="UP000639396">
    <property type="component" value="Unassembled WGS sequence"/>
</dbReference>
<comment type="caution">
    <text evidence="2">The sequence shown here is derived from an EMBL/GenBank/DDBJ whole genome shotgun (WGS) entry which is preliminary data.</text>
</comment>
<dbReference type="AlphaFoldDB" id="A0A927C7I4"/>
<feature type="transmembrane region" description="Helical" evidence="1">
    <location>
        <begin position="85"/>
        <end position="103"/>
    </location>
</feature>
<evidence type="ECO:0000313" key="2">
    <source>
        <dbReference type="EMBL" id="MBD2862814.1"/>
    </source>
</evidence>
<feature type="transmembrane region" description="Helical" evidence="1">
    <location>
        <begin position="36"/>
        <end position="54"/>
    </location>
</feature>
<sequence length="109" mass="11987">MRFSSPGMIASVGCIILSMILLFWNPYSGTRAGTDTIVFISIMVILPACLGVTASLFRLRVLMIIVFVWSLPYGLYLTVAAVPSLFNLFGAVLLFYLISALTMKKSRVD</sequence>
<dbReference type="EMBL" id="JACXJA010000015">
    <property type="protein sequence ID" value="MBD2862814.1"/>
    <property type="molecule type" value="Genomic_DNA"/>
</dbReference>
<organism evidence="2 3">
    <name type="scientific">Paenibacillus oceani</name>
    <dbReference type="NCBI Taxonomy" id="2772510"/>
    <lineage>
        <taxon>Bacteria</taxon>
        <taxon>Bacillati</taxon>
        <taxon>Bacillota</taxon>
        <taxon>Bacilli</taxon>
        <taxon>Bacillales</taxon>
        <taxon>Paenibacillaceae</taxon>
        <taxon>Paenibacillus</taxon>
    </lineage>
</organism>
<reference evidence="2" key="1">
    <citation type="submission" date="2020-09" db="EMBL/GenBank/DDBJ databases">
        <title>A novel bacterium of genus Paenibacillus, isolated from South China Sea.</title>
        <authorList>
            <person name="Huang H."/>
            <person name="Mo K."/>
            <person name="Hu Y."/>
        </authorList>
    </citation>
    <scope>NUCLEOTIDE SEQUENCE</scope>
    <source>
        <strain evidence="2">IB182363</strain>
    </source>
</reference>